<dbReference type="SUPFAM" id="SSF50978">
    <property type="entry name" value="WD40 repeat-like"/>
    <property type="match status" value="1"/>
</dbReference>
<evidence type="ECO:0000313" key="7">
    <source>
        <dbReference type="Proteomes" id="UP000256645"/>
    </source>
</evidence>
<dbReference type="PANTHER" id="PTHR16453:SF9">
    <property type="entry name" value="GATOR COMPLEX PROTEIN MIOS"/>
    <property type="match status" value="1"/>
</dbReference>
<sequence length="1015" mass="113532">MDRNEGIIRWSPSPLRDEFLTINLSYRNIQIYDATGHARSGQFDYDKSSRHNDFPPLTAYDWSPTVPGLVAVGTARGDVHFLRVDDNSNGALTLPLKLQRSCQAVAFNTEGLLAVGLDRVRNDMCLQIWDVNQRLKGWDPSQPGWANAPKESKDSGDPIHKLEASVAISSIRFFEDQPKTLVVGIKNQSVRIHDLRDHGSAVLTFQTRCNNNLAIDYADTNYFASSALDHPGLMIWDRRAVGRTLASPNYLESLDSNEVPWGGVLRLGRVIDIEKNAYIRGLRYCRDQRGLLGILSNTGQLQVMQTGKEYIDPESKSFRVSESPEILEVKRTFDIEYPYSNENFGHRYDERIVSFDWLTIGASALQARAVALRANGTIDIMETPSVVSDQMSKLIPWKPPRRVGEPMTFMKFADASEGAQVYGPLFTADASLNKPLFGKQKLSGKNVTTQLTPETYQQVRSSTDPVLDLLAPAMNAYREKAGWAAIREQQISRPVRASNLKSAYGASSDQTMGTAQRDNVSEIMLKRAKDGYLFDCIKNKGLVSNDPKLHNAWEWLAGAEEAAKDDGMVAFPLDFSYMGIQTIWTKLPGEFARSRLVEGTIVPDKDEWERLLGAINKHLNVPDHKIGVETARPQHRTLCLAMNGWGLVSDDFDADLEALENEGRYTQAAAWAMIEGRTQQAVEILRRAGVEMLFVAMALEIKLQSNVKLGLGSDWTSSMNKNAQMSRDPYLRAICGYISTSDWTTVVSEQSLPLRARVGVAVRHLNDDQLTQWLSDELERSITDGDLAGIVLTGVTENLVDIFARYVEKTGDFQTATLIMSFCHPLYIDDLRCTAFRREYQAFLQRHKEFILRVRFEQGATKKSRLRDGTPLIKPPPQQVTIRCLKCDSQAANDLDNSGAGVLVSAGPAITTLDHRNPLMTSGVNAGLSCPKCGSHLSRCASCLQIVGQPRSDRPEMSLDPSVRRMAKFPTWCLKCNHLMHMDCSLKWFNKHVECAVAECRCQCNYEAAQRRDLG</sequence>
<dbReference type="GO" id="GO:0005737">
    <property type="term" value="C:cytoplasm"/>
    <property type="evidence" value="ECO:0007669"/>
    <property type="project" value="TreeGrafter"/>
</dbReference>
<dbReference type="InterPro" id="IPR015943">
    <property type="entry name" value="WD40/YVTN_repeat-like_dom_sf"/>
</dbReference>
<dbReference type="InterPro" id="IPR037593">
    <property type="entry name" value="MIOS/Sea4"/>
</dbReference>
<dbReference type="STRING" id="1849047.A0A3D8RAP3"/>
<evidence type="ECO:0000256" key="1">
    <source>
        <dbReference type="ARBA" id="ARBA00009713"/>
    </source>
</evidence>
<keyword evidence="2" id="KW-0853">WD repeat</keyword>
<organism evidence="6 7">
    <name type="scientific">Coleophoma cylindrospora</name>
    <dbReference type="NCBI Taxonomy" id="1849047"/>
    <lineage>
        <taxon>Eukaryota</taxon>
        <taxon>Fungi</taxon>
        <taxon>Dikarya</taxon>
        <taxon>Ascomycota</taxon>
        <taxon>Pezizomycotina</taxon>
        <taxon>Leotiomycetes</taxon>
        <taxon>Helotiales</taxon>
        <taxon>Dermateaceae</taxon>
        <taxon>Coleophoma</taxon>
    </lineage>
</organism>
<dbReference type="OrthoDB" id="341486at2759"/>
<evidence type="ECO:0000256" key="3">
    <source>
        <dbReference type="ARBA" id="ARBA00022737"/>
    </source>
</evidence>
<dbReference type="PANTHER" id="PTHR16453">
    <property type="entry name" value="WD40 DOMAIN-CONTAINING PROTEIN MIO FAMILY MEMBER"/>
    <property type="match status" value="1"/>
</dbReference>
<comment type="caution">
    <text evidence="6">The sequence shown here is derived from an EMBL/GenBank/DDBJ whole genome shotgun (WGS) entry which is preliminary data.</text>
</comment>
<proteinExistence type="inferred from homology"/>
<keyword evidence="7" id="KW-1185">Reference proteome</keyword>
<dbReference type="Pfam" id="PF21719">
    <property type="entry name" value="MIOS_a-sol"/>
    <property type="match status" value="1"/>
</dbReference>
<evidence type="ECO:0000259" key="4">
    <source>
        <dbReference type="Pfam" id="PF17034"/>
    </source>
</evidence>
<accession>A0A3D8RAP3</accession>
<protein>
    <submittedName>
        <fullName evidence="6">Uncharacterized protein</fullName>
    </submittedName>
</protein>
<evidence type="ECO:0000256" key="2">
    <source>
        <dbReference type="ARBA" id="ARBA00022574"/>
    </source>
</evidence>
<dbReference type="Pfam" id="PF17034">
    <property type="entry name" value="zinc_ribbon_16"/>
    <property type="match status" value="1"/>
</dbReference>
<dbReference type="InterPro" id="IPR049092">
    <property type="entry name" value="MIOS_a-sol"/>
</dbReference>
<evidence type="ECO:0000259" key="5">
    <source>
        <dbReference type="Pfam" id="PF21719"/>
    </source>
</evidence>
<comment type="similarity">
    <text evidence="1">Belongs to the WD repeat mio family.</text>
</comment>
<dbReference type="AlphaFoldDB" id="A0A3D8RAP3"/>
<dbReference type="InterPro" id="IPR036322">
    <property type="entry name" value="WD40_repeat_dom_sf"/>
</dbReference>
<dbReference type="GO" id="GO:1904263">
    <property type="term" value="P:positive regulation of TORC1 signaling"/>
    <property type="evidence" value="ECO:0007669"/>
    <property type="project" value="TreeGrafter"/>
</dbReference>
<keyword evidence="3" id="KW-0677">Repeat</keyword>
<feature type="domain" description="GATOR2 complex protein MIO zinc-ribbon like" evidence="4">
    <location>
        <begin position="928"/>
        <end position="1005"/>
    </location>
</feature>
<evidence type="ECO:0000313" key="6">
    <source>
        <dbReference type="EMBL" id="RDW71085.1"/>
    </source>
</evidence>
<dbReference type="EMBL" id="PDLM01000008">
    <property type="protein sequence ID" value="RDW71085.1"/>
    <property type="molecule type" value="Genomic_DNA"/>
</dbReference>
<gene>
    <name evidence="6" type="ORF">BP6252_07648</name>
</gene>
<name>A0A3D8RAP3_9HELO</name>
<dbReference type="FunFam" id="2.130.10.10:FF:001167">
    <property type="entry name" value="Uncharacterized protein"/>
    <property type="match status" value="1"/>
</dbReference>
<dbReference type="Proteomes" id="UP000256645">
    <property type="component" value="Unassembled WGS sequence"/>
</dbReference>
<reference evidence="6 7" key="1">
    <citation type="journal article" date="2018" name="IMA Fungus">
        <title>IMA Genome-F 9: Draft genome sequence of Annulohypoxylon stygium, Aspergillus mulundensis, Berkeleyomyces basicola (syn. Thielaviopsis basicola), Ceratocystis smalleyi, two Cercospora beticola strains, Coleophoma cylindrospora, Fusarium fracticaudum, Phialophora cf. hyalina, and Morchella septimelata.</title>
        <authorList>
            <person name="Wingfield B.D."/>
            <person name="Bills G.F."/>
            <person name="Dong Y."/>
            <person name="Huang W."/>
            <person name="Nel W.J."/>
            <person name="Swalarsk-Parry B.S."/>
            <person name="Vaghefi N."/>
            <person name="Wilken P.M."/>
            <person name="An Z."/>
            <person name="de Beer Z.W."/>
            <person name="De Vos L."/>
            <person name="Chen L."/>
            <person name="Duong T.A."/>
            <person name="Gao Y."/>
            <person name="Hammerbacher A."/>
            <person name="Kikkert J.R."/>
            <person name="Li Y."/>
            <person name="Li H."/>
            <person name="Li K."/>
            <person name="Li Q."/>
            <person name="Liu X."/>
            <person name="Ma X."/>
            <person name="Naidoo K."/>
            <person name="Pethybridge S.J."/>
            <person name="Sun J."/>
            <person name="Steenkamp E.T."/>
            <person name="van der Nest M.A."/>
            <person name="van Wyk S."/>
            <person name="Wingfield M.J."/>
            <person name="Xiong C."/>
            <person name="Yue Q."/>
            <person name="Zhang X."/>
        </authorList>
    </citation>
    <scope>NUCLEOTIDE SEQUENCE [LARGE SCALE GENOMIC DNA]</scope>
    <source>
        <strain evidence="6 7">BP6252</strain>
    </source>
</reference>
<dbReference type="Gene3D" id="2.130.10.10">
    <property type="entry name" value="YVTN repeat-like/Quinoprotein amine dehydrogenase"/>
    <property type="match status" value="1"/>
</dbReference>
<feature type="domain" description="MIOS-like alpha-solenoid" evidence="5">
    <location>
        <begin position="524"/>
        <end position="762"/>
    </location>
</feature>
<dbReference type="InterPro" id="IPR031488">
    <property type="entry name" value="Zn_ribbon_mio"/>
</dbReference>